<dbReference type="EC" id="3.6.5.4" evidence="9"/>
<dbReference type="InterPro" id="IPR027417">
    <property type="entry name" value="P-loop_NTPase"/>
</dbReference>
<comment type="function">
    <text evidence="9">Involved in targeting and insertion of nascent membrane proteins into the cytoplasmic membrane. Acts as a receptor for the complex formed by the signal recognition particle (SRP) and the ribosome-nascent chain (RNC).</text>
</comment>
<dbReference type="SMART" id="SM00962">
    <property type="entry name" value="SRP54"/>
    <property type="match status" value="1"/>
</dbReference>
<dbReference type="PANTHER" id="PTHR43134">
    <property type="entry name" value="SIGNAL RECOGNITION PARTICLE RECEPTOR SUBUNIT ALPHA"/>
    <property type="match status" value="1"/>
</dbReference>
<dbReference type="OrthoDB" id="9804720at2"/>
<dbReference type="GO" id="GO:0003924">
    <property type="term" value="F:GTPase activity"/>
    <property type="evidence" value="ECO:0007669"/>
    <property type="project" value="UniProtKB-UniRule"/>
</dbReference>
<dbReference type="PANTHER" id="PTHR43134:SF1">
    <property type="entry name" value="SIGNAL RECOGNITION PARTICLE RECEPTOR SUBUNIT ALPHA"/>
    <property type="match status" value="1"/>
</dbReference>
<evidence type="ECO:0000256" key="3">
    <source>
        <dbReference type="ARBA" id="ARBA00022741"/>
    </source>
</evidence>
<feature type="binding site" evidence="9">
    <location>
        <begin position="225"/>
        <end position="229"/>
    </location>
    <ligand>
        <name>GTP</name>
        <dbReference type="ChEBI" id="CHEBI:37565"/>
    </ligand>
</feature>
<dbReference type="SMART" id="SM00382">
    <property type="entry name" value="AAA"/>
    <property type="match status" value="1"/>
</dbReference>
<dbReference type="EMBL" id="FNGO01000013">
    <property type="protein sequence ID" value="SDL98395.1"/>
    <property type="molecule type" value="Genomic_DNA"/>
</dbReference>
<keyword evidence="7 9" id="KW-0675">Receptor</keyword>
<sequence>MFNFFGSDDEEDKTEESEQNSAEVEDDILQEEEDERSLFGRLKDGLKKSRRGFVDKLGSIFTGRSAIDEELYEELEETLIRADVGVQTTMDLISELKDYQKEEEIEEPEELYEVFQDRIREILQGGDDILVPWDGLEVLMVVGVNGSGKTTTIAKLANRYKNKGNEVLLAAGDTFRAGAIEQIETWGRRLGIDVISQQEGADAAAVAYDAVQAARSRETDLLIVDTAGRLHTQKNLMQELEKVRRVIGREAGEENVEVLLVLDATTGQNALHQAEKFDEAVDVDGIALTKLDGTASGGIVVAVRNELGLPIRFIGVGEQAADLQNFDPDSFVEALFTEED</sequence>
<dbReference type="InterPro" id="IPR003593">
    <property type="entry name" value="AAA+_ATPase"/>
</dbReference>
<keyword evidence="13" id="KW-1185">Reference proteome</keyword>
<dbReference type="RefSeq" id="WP_089760497.1">
    <property type="nucleotide sequence ID" value="NZ_FNGO01000013.1"/>
</dbReference>
<evidence type="ECO:0000256" key="2">
    <source>
        <dbReference type="ARBA" id="ARBA00022490"/>
    </source>
</evidence>
<dbReference type="GO" id="GO:0005047">
    <property type="term" value="F:signal recognition particle binding"/>
    <property type="evidence" value="ECO:0007669"/>
    <property type="project" value="TreeGrafter"/>
</dbReference>
<evidence type="ECO:0000256" key="10">
    <source>
        <dbReference type="SAM" id="MobiDB-lite"/>
    </source>
</evidence>
<comment type="subunit">
    <text evidence="9">Part of the signal recognition particle protein translocation system, which is composed of SRP and FtsY.</text>
</comment>
<evidence type="ECO:0000313" key="12">
    <source>
        <dbReference type="EMBL" id="SDL98395.1"/>
    </source>
</evidence>
<dbReference type="Pfam" id="PF00448">
    <property type="entry name" value="SRP54"/>
    <property type="match status" value="1"/>
</dbReference>
<protein>
    <recommendedName>
        <fullName evidence="9">Signal recognition particle receptor FtsY</fullName>
        <shortName evidence="9">SRP receptor</shortName>
        <ecNumber evidence="9">3.6.5.4</ecNumber>
    </recommendedName>
</protein>
<keyword evidence="5 9" id="KW-0342">GTP-binding</keyword>
<dbReference type="STRING" id="321763.SAMN04488692_11326"/>
<name>A0A1G9PJU8_9FIRM</name>
<keyword evidence="4 9" id="KW-0378">Hydrolase</keyword>
<feature type="region of interest" description="Disordered" evidence="10">
    <location>
        <begin position="1"/>
        <end position="33"/>
    </location>
</feature>
<dbReference type="InterPro" id="IPR013822">
    <property type="entry name" value="Signal_recog_particl_SRP54_hlx"/>
</dbReference>
<dbReference type="AlphaFoldDB" id="A0A1G9PJU8"/>
<dbReference type="InterPro" id="IPR000897">
    <property type="entry name" value="SRP54_GTPase_dom"/>
</dbReference>
<evidence type="ECO:0000256" key="8">
    <source>
        <dbReference type="ARBA" id="ARBA00048027"/>
    </source>
</evidence>
<comment type="subcellular location">
    <subcellularLocation>
        <location evidence="9">Cell membrane</location>
        <topology evidence="9">Peripheral membrane protein</topology>
        <orientation evidence="9">Cytoplasmic side</orientation>
    </subcellularLocation>
    <subcellularLocation>
        <location evidence="9">Cytoplasm</location>
    </subcellularLocation>
</comment>
<reference evidence="12 13" key="1">
    <citation type="submission" date="2016-10" db="EMBL/GenBank/DDBJ databases">
        <authorList>
            <person name="de Groot N.N."/>
        </authorList>
    </citation>
    <scope>NUCLEOTIDE SEQUENCE [LARGE SCALE GENOMIC DNA]</scope>
    <source>
        <strain evidence="12 13">SLAS-1</strain>
    </source>
</reference>
<evidence type="ECO:0000256" key="9">
    <source>
        <dbReference type="HAMAP-Rule" id="MF_00920"/>
    </source>
</evidence>
<evidence type="ECO:0000256" key="7">
    <source>
        <dbReference type="ARBA" id="ARBA00023170"/>
    </source>
</evidence>
<evidence type="ECO:0000256" key="1">
    <source>
        <dbReference type="ARBA" id="ARBA00022475"/>
    </source>
</evidence>
<keyword evidence="6 9" id="KW-0472">Membrane</keyword>
<dbReference type="Gene3D" id="1.20.120.140">
    <property type="entry name" value="Signal recognition particle SRP54, nucleotide-binding domain"/>
    <property type="match status" value="1"/>
</dbReference>
<dbReference type="Proteomes" id="UP000199476">
    <property type="component" value="Unassembled WGS sequence"/>
</dbReference>
<dbReference type="SUPFAM" id="SSF47364">
    <property type="entry name" value="Domain of the SRP/SRP receptor G-proteins"/>
    <property type="match status" value="1"/>
</dbReference>
<organism evidence="12 13">
    <name type="scientific">Halarsenatibacter silvermanii</name>
    <dbReference type="NCBI Taxonomy" id="321763"/>
    <lineage>
        <taxon>Bacteria</taxon>
        <taxon>Bacillati</taxon>
        <taxon>Bacillota</taxon>
        <taxon>Clostridia</taxon>
        <taxon>Halanaerobiales</taxon>
        <taxon>Halarsenatibacteraceae</taxon>
        <taxon>Halarsenatibacter</taxon>
    </lineage>
</organism>
<feature type="binding site" evidence="9">
    <location>
        <begin position="289"/>
        <end position="292"/>
    </location>
    <ligand>
        <name>GTP</name>
        <dbReference type="ChEBI" id="CHEBI:37565"/>
    </ligand>
</feature>
<dbReference type="GO" id="GO:0006614">
    <property type="term" value="P:SRP-dependent cotranslational protein targeting to membrane"/>
    <property type="evidence" value="ECO:0007669"/>
    <property type="project" value="InterPro"/>
</dbReference>
<keyword evidence="2 9" id="KW-0963">Cytoplasm</keyword>
<dbReference type="FunFam" id="1.20.120.140:FF:000002">
    <property type="entry name" value="Signal recognition particle receptor FtsY"/>
    <property type="match status" value="1"/>
</dbReference>
<comment type="similarity">
    <text evidence="9">Belongs to the GTP-binding SRP family. FtsY subfamily.</text>
</comment>
<evidence type="ECO:0000256" key="5">
    <source>
        <dbReference type="ARBA" id="ARBA00023134"/>
    </source>
</evidence>
<dbReference type="HAMAP" id="MF_00920">
    <property type="entry name" value="FtsY"/>
    <property type="match status" value="1"/>
</dbReference>
<proteinExistence type="inferred from homology"/>
<dbReference type="NCBIfam" id="TIGR00064">
    <property type="entry name" value="ftsY"/>
    <property type="match status" value="1"/>
</dbReference>
<dbReference type="Gene3D" id="3.40.50.300">
    <property type="entry name" value="P-loop containing nucleotide triphosphate hydrolases"/>
    <property type="match status" value="1"/>
</dbReference>
<comment type="catalytic activity">
    <reaction evidence="8 9">
        <text>GTP + H2O = GDP + phosphate + H(+)</text>
        <dbReference type="Rhea" id="RHEA:19669"/>
        <dbReference type="ChEBI" id="CHEBI:15377"/>
        <dbReference type="ChEBI" id="CHEBI:15378"/>
        <dbReference type="ChEBI" id="CHEBI:37565"/>
        <dbReference type="ChEBI" id="CHEBI:43474"/>
        <dbReference type="ChEBI" id="CHEBI:58189"/>
        <dbReference type="EC" id="3.6.5.4"/>
    </reaction>
</comment>
<evidence type="ECO:0000256" key="6">
    <source>
        <dbReference type="ARBA" id="ARBA00023136"/>
    </source>
</evidence>
<feature type="binding site" evidence="9">
    <location>
        <begin position="143"/>
        <end position="150"/>
    </location>
    <ligand>
        <name>GTP</name>
        <dbReference type="ChEBI" id="CHEBI:37565"/>
    </ligand>
</feature>
<dbReference type="GO" id="GO:0005886">
    <property type="term" value="C:plasma membrane"/>
    <property type="evidence" value="ECO:0007669"/>
    <property type="project" value="UniProtKB-SubCell"/>
</dbReference>
<dbReference type="GO" id="GO:0005737">
    <property type="term" value="C:cytoplasm"/>
    <property type="evidence" value="ECO:0007669"/>
    <property type="project" value="UniProtKB-SubCell"/>
</dbReference>
<dbReference type="GO" id="GO:0005525">
    <property type="term" value="F:GTP binding"/>
    <property type="evidence" value="ECO:0007669"/>
    <property type="project" value="UniProtKB-UniRule"/>
</dbReference>
<dbReference type="SUPFAM" id="SSF52540">
    <property type="entry name" value="P-loop containing nucleoside triphosphate hydrolases"/>
    <property type="match status" value="1"/>
</dbReference>
<keyword evidence="3 9" id="KW-0547">Nucleotide-binding</keyword>
<dbReference type="Pfam" id="PF02881">
    <property type="entry name" value="SRP54_N"/>
    <property type="match status" value="1"/>
</dbReference>
<feature type="domain" description="SRP54-type proteins GTP-binding" evidence="11">
    <location>
        <begin position="310"/>
        <end position="323"/>
    </location>
</feature>
<evidence type="ECO:0000259" key="11">
    <source>
        <dbReference type="PROSITE" id="PS00300"/>
    </source>
</evidence>
<accession>A0A1G9PJU8</accession>
<gene>
    <name evidence="9" type="primary">ftsY</name>
    <name evidence="12" type="ORF">SAMN04488692_11326</name>
</gene>
<evidence type="ECO:0000256" key="4">
    <source>
        <dbReference type="ARBA" id="ARBA00022801"/>
    </source>
</evidence>
<evidence type="ECO:0000313" key="13">
    <source>
        <dbReference type="Proteomes" id="UP000199476"/>
    </source>
</evidence>
<dbReference type="InterPro" id="IPR042101">
    <property type="entry name" value="SRP54_N_sf"/>
</dbReference>
<dbReference type="InterPro" id="IPR036225">
    <property type="entry name" value="SRP/SRP_N"/>
</dbReference>
<dbReference type="CDD" id="cd17874">
    <property type="entry name" value="FtsY"/>
    <property type="match status" value="1"/>
</dbReference>
<dbReference type="InterPro" id="IPR004390">
    <property type="entry name" value="SR_rcpt_FtsY"/>
</dbReference>
<keyword evidence="1 9" id="KW-1003">Cell membrane</keyword>
<dbReference type="SMART" id="SM00963">
    <property type="entry name" value="SRP54_N"/>
    <property type="match status" value="1"/>
</dbReference>
<dbReference type="FunFam" id="3.40.50.300:FF:000053">
    <property type="entry name" value="Signal recognition particle receptor FtsY"/>
    <property type="match status" value="1"/>
</dbReference>
<feature type="compositionally biased region" description="Acidic residues" evidence="10">
    <location>
        <begin position="7"/>
        <end position="33"/>
    </location>
</feature>
<dbReference type="PROSITE" id="PS00300">
    <property type="entry name" value="SRP54"/>
    <property type="match status" value="1"/>
</dbReference>